<keyword evidence="2" id="KW-1185">Reference proteome</keyword>
<protein>
    <submittedName>
        <fullName evidence="1">Uncharacterized protein</fullName>
    </submittedName>
</protein>
<sequence>MTQPGIPYTNEDIIIFHLAEQADGSHKITSAKEFVDSKFTMGSRFREQLSKVEGAGTALRLY</sequence>
<dbReference type="OrthoDB" id="3758478at2759"/>
<comment type="caution">
    <text evidence="1">The sequence shown here is derived from an EMBL/GenBank/DDBJ whole genome shotgun (WGS) entry which is preliminary data.</text>
</comment>
<reference evidence="1 2" key="1">
    <citation type="submission" date="2019-02" db="EMBL/GenBank/DDBJ databases">
        <title>Genome sequencing of the rare red list fungi Antrodiella citrinella (Flaviporus citrinellus).</title>
        <authorList>
            <person name="Buettner E."/>
            <person name="Kellner H."/>
        </authorList>
    </citation>
    <scope>NUCLEOTIDE SEQUENCE [LARGE SCALE GENOMIC DNA]</scope>
    <source>
        <strain evidence="1 2">DSM 108506</strain>
    </source>
</reference>
<organism evidence="1 2">
    <name type="scientific">Antrodiella citrinella</name>
    <dbReference type="NCBI Taxonomy" id="2447956"/>
    <lineage>
        <taxon>Eukaryota</taxon>
        <taxon>Fungi</taxon>
        <taxon>Dikarya</taxon>
        <taxon>Basidiomycota</taxon>
        <taxon>Agaricomycotina</taxon>
        <taxon>Agaricomycetes</taxon>
        <taxon>Polyporales</taxon>
        <taxon>Steccherinaceae</taxon>
        <taxon>Antrodiella</taxon>
    </lineage>
</organism>
<name>A0A4S4MVZ4_9APHY</name>
<accession>A0A4S4MVZ4</accession>
<evidence type="ECO:0000313" key="2">
    <source>
        <dbReference type="Proteomes" id="UP000308730"/>
    </source>
</evidence>
<proteinExistence type="predicted"/>
<dbReference type="Proteomes" id="UP000308730">
    <property type="component" value="Unassembled WGS sequence"/>
</dbReference>
<gene>
    <name evidence="1" type="ORF">EUX98_g4092</name>
</gene>
<dbReference type="EMBL" id="SGPM01000094">
    <property type="protein sequence ID" value="THH30095.1"/>
    <property type="molecule type" value="Genomic_DNA"/>
</dbReference>
<dbReference type="AlphaFoldDB" id="A0A4S4MVZ4"/>
<evidence type="ECO:0000313" key="1">
    <source>
        <dbReference type="EMBL" id="THH30095.1"/>
    </source>
</evidence>